<protein>
    <submittedName>
        <fullName evidence="4">Alpha/beta hydrolase</fullName>
    </submittedName>
</protein>
<dbReference type="PANTHER" id="PTHR40841">
    <property type="entry name" value="SIDEROPHORE TRIACETYLFUSARININE C ESTERASE"/>
    <property type="match status" value="1"/>
</dbReference>
<keyword evidence="3" id="KW-0732">Signal</keyword>
<accession>A0ABV7SY75</accession>
<evidence type="ECO:0000313" key="4">
    <source>
        <dbReference type="EMBL" id="MFC3581859.1"/>
    </source>
</evidence>
<keyword evidence="2 4" id="KW-0378">Hydrolase</keyword>
<comment type="caution">
    <text evidence="4">The sequence shown here is derived from an EMBL/GenBank/DDBJ whole genome shotgun (WGS) entry which is preliminary data.</text>
</comment>
<sequence length="286" mass="31422">MRRSLPLLALTTLVGAPAAAQQAPAPQAYTLPDTQVFDLTARDDKQVYRLFVSVPSQPAPAGGFPVLYVLDGNAFFPGFAGERRLEEFAKQAGGAMIVVGIGYPTDQAYDLQRRLYDLTAPWPGKLTAAQAGGNEHFAKFLLDQLRPEIARRYKIAADRQSLFGHSLGGLFALHLLYTRPDAFEAIIAASPSQWWSDQALLAEERAFTARLTSGKIAGRVSRLLLLTGARDEAATITWDSEALLQRLQPLTAYGLRTRFEKFDGETHITVPYRAITPTFRFAVGLP</sequence>
<dbReference type="Gene3D" id="3.40.50.1820">
    <property type="entry name" value="alpha/beta hydrolase"/>
    <property type="match status" value="1"/>
</dbReference>
<dbReference type="InterPro" id="IPR000801">
    <property type="entry name" value="Esterase-like"/>
</dbReference>
<dbReference type="PANTHER" id="PTHR40841:SF2">
    <property type="entry name" value="SIDEROPHORE-DEGRADING ESTERASE (EUROFUNG)"/>
    <property type="match status" value="1"/>
</dbReference>
<dbReference type="EMBL" id="JBHRXP010000009">
    <property type="protein sequence ID" value="MFC3581859.1"/>
    <property type="molecule type" value="Genomic_DNA"/>
</dbReference>
<dbReference type="GO" id="GO:0016787">
    <property type="term" value="F:hydrolase activity"/>
    <property type="evidence" value="ECO:0007669"/>
    <property type="project" value="UniProtKB-KW"/>
</dbReference>
<dbReference type="InterPro" id="IPR029058">
    <property type="entry name" value="AB_hydrolase_fold"/>
</dbReference>
<reference evidence="5" key="1">
    <citation type="journal article" date="2019" name="Int. J. Syst. Evol. Microbiol.">
        <title>The Global Catalogue of Microorganisms (GCM) 10K type strain sequencing project: providing services to taxonomists for standard genome sequencing and annotation.</title>
        <authorList>
            <consortium name="The Broad Institute Genomics Platform"/>
            <consortium name="The Broad Institute Genome Sequencing Center for Infectious Disease"/>
            <person name="Wu L."/>
            <person name="Ma J."/>
        </authorList>
    </citation>
    <scope>NUCLEOTIDE SEQUENCE [LARGE SCALE GENOMIC DNA]</scope>
    <source>
        <strain evidence="5">KCTC 42739</strain>
    </source>
</reference>
<dbReference type="InterPro" id="IPR052558">
    <property type="entry name" value="Siderophore_Hydrolase_D"/>
</dbReference>
<feature type="signal peptide" evidence="3">
    <location>
        <begin position="1"/>
        <end position="20"/>
    </location>
</feature>
<comment type="similarity">
    <text evidence="1">Belongs to the esterase D family.</text>
</comment>
<dbReference type="RefSeq" id="WP_261294737.1">
    <property type="nucleotide sequence ID" value="NZ_JANQBK010000009.1"/>
</dbReference>
<feature type="chain" id="PRO_5046949193" evidence="3">
    <location>
        <begin position="21"/>
        <end position="286"/>
    </location>
</feature>
<evidence type="ECO:0000256" key="3">
    <source>
        <dbReference type="SAM" id="SignalP"/>
    </source>
</evidence>
<keyword evidence="5" id="KW-1185">Reference proteome</keyword>
<organism evidence="4 5">
    <name type="scientific">Sphingomonas hylomeconis</name>
    <dbReference type="NCBI Taxonomy" id="1395958"/>
    <lineage>
        <taxon>Bacteria</taxon>
        <taxon>Pseudomonadati</taxon>
        <taxon>Pseudomonadota</taxon>
        <taxon>Alphaproteobacteria</taxon>
        <taxon>Sphingomonadales</taxon>
        <taxon>Sphingomonadaceae</taxon>
        <taxon>Sphingomonas</taxon>
    </lineage>
</organism>
<name>A0ABV7SY75_9SPHN</name>
<evidence type="ECO:0000256" key="2">
    <source>
        <dbReference type="ARBA" id="ARBA00022801"/>
    </source>
</evidence>
<proteinExistence type="inferred from homology"/>
<dbReference type="SUPFAM" id="SSF53474">
    <property type="entry name" value="alpha/beta-Hydrolases"/>
    <property type="match status" value="1"/>
</dbReference>
<gene>
    <name evidence="4" type="ORF">ACFONA_16945</name>
</gene>
<evidence type="ECO:0000256" key="1">
    <source>
        <dbReference type="ARBA" id="ARBA00005622"/>
    </source>
</evidence>
<dbReference type="Pfam" id="PF00756">
    <property type="entry name" value="Esterase"/>
    <property type="match status" value="1"/>
</dbReference>
<dbReference type="Proteomes" id="UP001595713">
    <property type="component" value="Unassembled WGS sequence"/>
</dbReference>
<evidence type="ECO:0000313" key="5">
    <source>
        <dbReference type="Proteomes" id="UP001595713"/>
    </source>
</evidence>